<keyword evidence="4" id="KW-1185">Reference proteome</keyword>
<sequence>MVVTTRLAATPTTIDQVLETILASSNASNPFPISFCGHLLFHRTTATATAPQPTSRHILAFSATPFETIAKCTGFAYVDTREEQHSTTNFYFNRSNHLCASASSEFIRSAVIELMKFAATLEDAPTKNGLVLFNFLDQHYVPVVKEVCNIATEFGAHNALVFTGTTLSEAGELVVDKAALDALNVQAIPVGTRFTVNNEAFVMDRLRLSDVNVICRNNKHAEHDPVEVWEYPNRPYVELVLGDKIIGPMSRVARVLPSLDSPVPEDLGSLPPVSWCFVHVGFSIGLHWTMPEFRRKGLAVYCTASSTKAYRDYMLSESTNEVLEKLGISRIDFQNPQDVRTVVPHCHTELANAGSMAMFRKLGYQAVNGVAMDFVIELLKLLSTNRLVGFSAARLKSLSKVVVVVPKDEDCQSVADRFSSIVHSIRYVKLKLRSIDVEGFGAVEAITNVFPNLHGFTAPCLSIDSWLTKRQTIRELDVSDFSPYRSNLTTLLQIPLIFPNLESLSFAKSLVQDISPLISVPTLKHLSLSNTRVHDLTPLKHLIDLVSLDLGHSQVTDISALCGLQKLESISLDYVACLDFSPLQSLKLLRKLRMRNCCCLSFDFLRGLCFLEYLDISFHFISDVGFLQKVPTLRHLEASLPNIHDASAIRHLPLLQSLNLSNSKIDNIEFLRDMTNLTSLDIARTNVADLTPLLSNHFMHSLRVLQLSFTKIRPESVDVLIQLNQLRVLNLRGTKVSVAPLASLCNLQELLT</sequence>
<dbReference type="Gene3D" id="3.40.630.30">
    <property type="match status" value="1"/>
</dbReference>
<reference evidence="3 4" key="1">
    <citation type="submission" date="2016-07" db="EMBL/GenBank/DDBJ databases">
        <title>Pervasive Adenine N6-methylation of Active Genes in Fungi.</title>
        <authorList>
            <consortium name="DOE Joint Genome Institute"/>
            <person name="Mondo S.J."/>
            <person name="Dannebaum R.O."/>
            <person name="Kuo R.C."/>
            <person name="Labutti K."/>
            <person name="Haridas S."/>
            <person name="Kuo A."/>
            <person name="Salamov A."/>
            <person name="Ahrendt S.R."/>
            <person name="Lipzen A."/>
            <person name="Sullivan W."/>
            <person name="Andreopoulos W.B."/>
            <person name="Clum A."/>
            <person name="Lindquist E."/>
            <person name="Daum C."/>
            <person name="Ramamoorthy G.K."/>
            <person name="Gryganskyi A."/>
            <person name="Culley D."/>
            <person name="Magnuson J.K."/>
            <person name="James T.Y."/>
            <person name="O'Malley M.A."/>
            <person name="Stajich J.E."/>
            <person name="Spatafora J.W."/>
            <person name="Visel A."/>
            <person name="Grigoriev I.V."/>
        </authorList>
    </citation>
    <scope>NUCLEOTIDE SEQUENCE [LARGE SCALE GENOMIC DNA]</scope>
    <source>
        <strain evidence="3 4">JEL800</strain>
    </source>
</reference>
<organism evidence="3 4">
    <name type="scientific">Rhizoclosmatium globosum</name>
    <dbReference type="NCBI Taxonomy" id="329046"/>
    <lineage>
        <taxon>Eukaryota</taxon>
        <taxon>Fungi</taxon>
        <taxon>Fungi incertae sedis</taxon>
        <taxon>Chytridiomycota</taxon>
        <taxon>Chytridiomycota incertae sedis</taxon>
        <taxon>Chytridiomycetes</taxon>
        <taxon>Chytridiales</taxon>
        <taxon>Chytriomycetaceae</taxon>
        <taxon>Rhizoclosmatium</taxon>
    </lineage>
</organism>
<evidence type="ECO:0000313" key="4">
    <source>
        <dbReference type="Proteomes" id="UP000193642"/>
    </source>
</evidence>
<dbReference type="Proteomes" id="UP000193642">
    <property type="component" value="Unassembled WGS sequence"/>
</dbReference>
<keyword evidence="2" id="KW-0677">Repeat</keyword>
<dbReference type="PANTHER" id="PTHR46652">
    <property type="entry name" value="LEUCINE-RICH REPEAT AND IQ DOMAIN-CONTAINING PROTEIN 1-RELATED"/>
    <property type="match status" value="1"/>
</dbReference>
<dbReference type="AlphaFoldDB" id="A0A1Y2BA65"/>
<accession>A0A1Y2BA65</accession>
<name>A0A1Y2BA65_9FUNG</name>
<comment type="caution">
    <text evidence="3">The sequence shown here is derived from an EMBL/GenBank/DDBJ whole genome shotgun (WGS) entry which is preliminary data.</text>
</comment>
<dbReference type="InterPro" id="IPR032675">
    <property type="entry name" value="LRR_dom_sf"/>
</dbReference>
<dbReference type="Gene3D" id="3.80.10.10">
    <property type="entry name" value="Ribonuclease Inhibitor"/>
    <property type="match status" value="1"/>
</dbReference>
<dbReference type="InterPro" id="IPR001611">
    <property type="entry name" value="Leu-rich_rpt"/>
</dbReference>
<evidence type="ECO:0000313" key="3">
    <source>
        <dbReference type="EMBL" id="ORY30965.1"/>
    </source>
</evidence>
<protein>
    <submittedName>
        <fullName evidence="3">L domain-like protein</fullName>
    </submittedName>
</protein>
<dbReference type="OrthoDB" id="2094179at2759"/>
<dbReference type="InterPro" id="IPR050836">
    <property type="entry name" value="SDS22/Internalin_LRR"/>
</dbReference>
<proteinExistence type="predicted"/>
<keyword evidence="1" id="KW-0433">Leucine-rich repeat</keyword>
<dbReference type="PROSITE" id="PS51450">
    <property type="entry name" value="LRR"/>
    <property type="match status" value="1"/>
</dbReference>
<dbReference type="SUPFAM" id="SSF52058">
    <property type="entry name" value="L domain-like"/>
    <property type="match status" value="1"/>
</dbReference>
<dbReference type="EMBL" id="MCGO01000080">
    <property type="protein sequence ID" value="ORY30965.1"/>
    <property type="molecule type" value="Genomic_DNA"/>
</dbReference>
<evidence type="ECO:0000256" key="1">
    <source>
        <dbReference type="ARBA" id="ARBA00022614"/>
    </source>
</evidence>
<gene>
    <name evidence="3" type="ORF">BCR33DRAFT_857210</name>
</gene>
<evidence type="ECO:0000256" key="2">
    <source>
        <dbReference type="ARBA" id="ARBA00022737"/>
    </source>
</evidence>
<dbReference type="PANTHER" id="PTHR46652:SF3">
    <property type="entry name" value="LEUCINE-RICH REPEAT-CONTAINING PROTEIN 9"/>
    <property type="match status" value="1"/>
</dbReference>
<dbReference type="STRING" id="329046.A0A1Y2BA65"/>